<keyword evidence="3 5" id="KW-0698">rRNA processing</keyword>
<dbReference type="SUPFAM" id="SSF50346">
    <property type="entry name" value="PRC-barrel domain"/>
    <property type="match status" value="1"/>
</dbReference>
<dbReference type="SUPFAM" id="SSF50447">
    <property type="entry name" value="Translation proteins"/>
    <property type="match status" value="1"/>
</dbReference>
<dbReference type="InterPro" id="IPR036976">
    <property type="entry name" value="RimM_N_sf"/>
</dbReference>
<comment type="similarity">
    <text evidence="5">Belongs to the RimM family.</text>
</comment>
<evidence type="ECO:0000313" key="8">
    <source>
        <dbReference type="EMBL" id="PCI79340.1"/>
    </source>
</evidence>
<dbReference type="Gene3D" id="2.40.30.60">
    <property type="entry name" value="RimM"/>
    <property type="match status" value="1"/>
</dbReference>
<dbReference type="NCBIfam" id="TIGR02273">
    <property type="entry name" value="16S_RimM"/>
    <property type="match status" value="1"/>
</dbReference>
<comment type="domain">
    <text evidence="5">The PRC barrel domain binds ribosomal protein uS19.</text>
</comment>
<comment type="subcellular location">
    <subcellularLocation>
        <location evidence="5">Cytoplasm</location>
    </subcellularLocation>
</comment>
<dbReference type="GO" id="GO:0005840">
    <property type="term" value="C:ribosome"/>
    <property type="evidence" value="ECO:0007669"/>
    <property type="project" value="InterPro"/>
</dbReference>
<dbReference type="PANTHER" id="PTHR33692:SF1">
    <property type="entry name" value="RIBOSOME MATURATION FACTOR RIMM"/>
    <property type="match status" value="1"/>
</dbReference>
<dbReference type="EMBL" id="NVUL01000018">
    <property type="protein sequence ID" value="PCI79340.1"/>
    <property type="molecule type" value="Genomic_DNA"/>
</dbReference>
<dbReference type="InterPro" id="IPR056792">
    <property type="entry name" value="PRC_RimM"/>
</dbReference>
<dbReference type="GO" id="GO:0005737">
    <property type="term" value="C:cytoplasm"/>
    <property type="evidence" value="ECO:0007669"/>
    <property type="project" value="UniProtKB-SubCell"/>
</dbReference>
<feature type="domain" description="Ribosome maturation factor RimM PRC barrel" evidence="7">
    <location>
        <begin position="106"/>
        <end position="177"/>
    </location>
</feature>
<keyword evidence="2 5" id="KW-0690">Ribosome biogenesis</keyword>
<comment type="function">
    <text evidence="5">An accessory protein needed during the final step in the assembly of 30S ribosomal subunit, possibly for assembly of the head region. Essential for efficient processing of 16S rRNA. May be needed both before and after RbfA during the maturation of 16S rRNA. It has affinity for free ribosomal 30S subunits but not for 70S ribosomes.</text>
</comment>
<proteinExistence type="inferred from homology"/>
<comment type="caution">
    <text evidence="8">The sequence shown here is derived from an EMBL/GenBank/DDBJ whole genome shotgun (WGS) entry which is preliminary data.</text>
</comment>
<dbReference type="HAMAP" id="MF_00014">
    <property type="entry name" value="Ribosome_mat_RimM"/>
    <property type="match status" value="1"/>
</dbReference>
<evidence type="ECO:0000259" key="6">
    <source>
        <dbReference type="Pfam" id="PF01782"/>
    </source>
</evidence>
<dbReference type="InterPro" id="IPR009000">
    <property type="entry name" value="Transl_B-barrel_sf"/>
</dbReference>
<evidence type="ECO:0000256" key="4">
    <source>
        <dbReference type="ARBA" id="ARBA00023186"/>
    </source>
</evidence>
<protein>
    <recommendedName>
        <fullName evidence="5">Ribosome maturation factor RimM</fullName>
    </recommendedName>
</protein>
<reference evidence="9" key="1">
    <citation type="submission" date="2017-08" db="EMBL/GenBank/DDBJ databases">
        <title>A dynamic microbial community with high functional redundancy inhabits the cold, oxic subseafloor aquifer.</title>
        <authorList>
            <person name="Tully B.J."/>
            <person name="Wheat C.G."/>
            <person name="Glazer B.T."/>
            <person name="Huber J.A."/>
        </authorList>
    </citation>
    <scope>NUCLEOTIDE SEQUENCE [LARGE SCALE GENOMIC DNA]</scope>
</reference>
<gene>
    <name evidence="5" type="primary">rimM</name>
    <name evidence="8" type="ORF">COB20_04960</name>
</gene>
<keyword evidence="1 5" id="KW-0963">Cytoplasm</keyword>
<dbReference type="Pfam" id="PF24986">
    <property type="entry name" value="PRC_RimM"/>
    <property type="match status" value="1"/>
</dbReference>
<dbReference type="GO" id="GO:0042274">
    <property type="term" value="P:ribosomal small subunit biogenesis"/>
    <property type="evidence" value="ECO:0007669"/>
    <property type="project" value="UniProtKB-UniRule"/>
</dbReference>
<dbReference type="InterPro" id="IPR011033">
    <property type="entry name" value="PRC_barrel-like_sf"/>
</dbReference>
<evidence type="ECO:0000256" key="3">
    <source>
        <dbReference type="ARBA" id="ARBA00022552"/>
    </source>
</evidence>
<dbReference type="InterPro" id="IPR002676">
    <property type="entry name" value="RimM_N"/>
</dbReference>
<accession>A0A2A4X9U4</accession>
<keyword evidence="4 5" id="KW-0143">Chaperone</keyword>
<evidence type="ECO:0000256" key="2">
    <source>
        <dbReference type="ARBA" id="ARBA00022517"/>
    </source>
</evidence>
<evidence type="ECO:0000259" key="7">
    <source>
        <dbReference type="Pfam" id="PF24986"/>
    </source>
</evidence>
<dbReference type="Proteomes" id="UP000218767">
    <property type="component" value="Unassembled WGS sequence"/>
</dbReference>
<dbReference type="PANTHER" id="PTHR33692">
    <property type="entry name" value="RIBOSOME MATURATION FACTOR RIMM"/>
    <property type="match status" value="1"/>
</dbReference>
<feature type="domain" description="RimM N-terminal" evidence="6">
    <location>
        <begin position="14"/>
        <end position="94"/>
    </location>
</feature>
<sequence length="181" mass="20880">MVSKPEAECEWVVLGEVGRVHGLKGWLKLISFTSPIENILDYSHFHAKVGGRPQELELDEHRRLNKALLVHFKGYDDPETARLLTGTELTIANEKLPELERGEFYWHQLQDLRVVNQHQQVFGRVSHLLETGANDVLVVKADSESIDDRERLIPYLIDSVVIEIDLKNQTIRVDWEADYLD</sequence>
<dbReference type="GO" id="GO:0043022">
    <property type="term" value="F:ribosome binding"/>
    <property type="evidence" value="ECO:0007669"/>
    <property type="project" value="InterPro"/>
</dbReference>
<evidence type="ECO:0000256" key="5">
    <source>
        <dbReference type="HAMAP-Rule" id="MF_00014"/>
    </source>
</evidence>
<dbReference type="GO" id="GO:0006364">
    <property type="term" value="P:rRNA processing"/>
    <property type="evidence" value="ECO:0007669"/>
    <property type="project" value="UniProtKB-UniRule"/>
</dbReference>
<name>A0A2A4X9U4_9GAMM</name>
<dbReference type="AlphaFoldDB" id="A0A2A4X9U4"/>
<dbReference type="InterPro" id="IPR011961">
    <property type="entry name" value="RimM"/>
</dbReference>
<dbReference type="Pfam" id="PF01782">
    <property type="entry name" value="RimM"/>
    <property type="match status" value="1"/>
</dbReference>
<evidence type="ECO:0000256" key="1">
    <source>
        <dbReference type="ARBA" id="ARBA00022490"/>
    </source>
</evidence>
<dbReference type="Gene3D" id="2.30.30.240">
    <property type="entry name" value="PRC-barrel domain"/>
    <property type="match status" value="1"/>
</dbReference>
<evidence type="ECO:0000313" key="9">
    <source>
        <dbReference type="Proteomes" id="UP000218767"/>
    </source>
</evidence>
<comment type="subunit">
    <text evidence="5">Binds ribosomal protein uS19.</text>
</comment>
<organism evidence="8 9">
    <name type="scientific">SAR86 cluster bacterium</name>
    <dbReference type="NCBI Taxonomy" id="2030880"/>
    <lineage>
        <taxon>Bacteria</taxon>
        <taxon>Pseudomonadati</taxon>
        <taxon>Pseudomonadota</taxon>
        <taxon>Gammaproteobacteria</taxon>
        <taxon>SAR86 cluster</taxon>
    </lineage>
</organism>